<accession>A0A495A467</accession>
<evidence type="ECO:0000256" key="1">
    <source>
        <dbReference type="ARBA" id="ARBA00006754"/>
    </source>
</evidence>
<reference evidence="5 6" key="1">
    <citation type="journal article" date="2016" name="Int. J. Syst. Evol. Microbiol.">
        <title>Oceanobacillus halophilus sp. nov., a novel moderately halophilic bacterium from a hypersaline lake.</title>
        <authorList>
            <person name="Amoozegar M.A."/>
            <person name="Bagheri M."/>
            <person name="Makhdoumi A."/>
            <person name="Nikou M.M."/>
            <person name="Fazeli S.A.S."/>
            <person name="Schumann P."/>
            <person name="Sproer C."/>
            <person name="Sanchez-Porro C."/>
            <person name="Ventosa A."/>
        </authorList>
    </citation>
    <scope>NUCLEOTIDE SEQUENCE [LARGE SCALE GENOMIC DNA]</scope>
    <source>
        <strain evidence="5 6">DSM 23996</strain>
    </source>
</reference>
<dbReference type="AlphaFoldDB" id="A0A495A467"/>
<comment type="caution">
    <text evidence="5">The sequence shown here is derived from an EMBL/GenBank/DDBJ whole genome shotgun (WGS) entry which is preliminary data.</text>
</comment>
<feature type="domain" description="CdaR GGDEF-like" evidence="4">
    <location>
        <begin position="150"/>
        <end position="259"/>
    </location>
</feature>
<dbReference type="Gene3D" id="1.10.10.2840">
    <property type="entry name" value="PucR C-terminal helix-turn-helix domain"/>
    <property type="match status" value="1"/>
</dbReference>
<dbReference type="PANTHER" id="PTHR33744:SF16">
    <property type="entry name" value="CARBOHYDRATE DIACID REGULATOR"/>
    <property type="match status" value="1"/>
</dbReference>
<proteinExistence type="inferred from homology"/>
<dbReference type="InterPro" id="IPR042070">
    <property type="entry name" value="PucR_C-HTH_sf"/>
</dbReference>
<sequence>MEVSPTLAQEIVTDMKGIINQDLNFIDTRGIVIASTNIERINTDHEGARKVLATKMDLIIERDEQFKGARKGINIPIYFENNIVGVIGITGEKEEVTKFGQIIKKMTEILVKDAWLKNLTIQRRENNRMIVDYLLFQPESEQSKTNINKLFEVDLNKPRIIIIGKFVKKVQSSHHLVDRLNSIFEKYVLFNQENFFTIKGDEIILILDHRFENDMERTLNHITKETKENLGIELSFGIGSSTIHTRSIKQSYQQAKSAINWANSTNNQRINYFKDLDIGLILNRVSTTSKQYYVDKVLSNLCPKELREYGQMIEVYGKNNGSINKTAEELFIHKNTLQYKLNKLAKLTEYNPRILNDYVILRIAFLLIKKDVGW</sequence>
<dbReference type="OrthoDB" id="9792148at2"/>
<dbReference type="Pfam" id="PF13556">
    <property type="entry name" value="HTH_30"/>
    <property type="match status" value="1"/>
</dbReference>
<dbReference type="InterPro" id="IPR051448">
    <property type="entry name" value="CdaR-like_regulators"/>
</dbReference>
<protein>
    <submittedName>
        <fullName evidence="5">Sugar diacid utilization regulator</fullName>
    </submittedName>
</protein>
<gene>
    <name evidence="5" type="ORF">D8M06_08155</name>
</gene>
<keyword evidence="6" id="KW-1185">Reference proteome</keyword>
<organism evidence="5 6">
    <name type="scientific">Oceanobacillus halophilus</name>
    <dbReference type="NCBI Taxonomy" id="930130"/>
    <lineage>
        <taxon>Bacteria</taxon>
        <taxon>Bacillati</taxon>
        <taxon>Bacillota</taxon>
        <taxon>Bacilli</taxon>
        <taxon>Bacillales</taxon>
        <taxon>Bacillaceae</taxon>
        <taxon>Oceanobacillus</taxon>
    </lineage>
</organism>
<dbReference type="Pfam" id="PF05651">
    <property type="entry name" value="Diacid_rec"/>
    <property type="match status" value="1"/>
</dbReference>
<evidence type="ECO:0000313" key="6">
    <source>
        <dbReference type="Proteomes" id="UP000269301"/>
    </source>
</evidence>
<dbReference type="InterPro" id="IPR008599">
    <property type="entry name" value="Diacid_rec"/>
</dbReference>
<dbReference type="EMBL" id="RBZP01000004">
    <property type="protein sequence ID" value="RKQ34338.1"/>
    <property type="molecule type" value="Genomic_DNA"/>
</dbReference>
<dbReference type="RefSeq" id="WP_121203901.1">
    <property type="nucleotide sequence ID" value="NZ_RBZP01000004.1"/>
</dbReference>
<feature type="domain" description="PucR C-terminal helix-turn-helix" evidence="3">
    <location>
        <begin position="313"/>
        <end position="366"/>
    </location>
</feature>
<evidence type="ECO:0000259" key="4">
    <source>
        <dbReference type="Pfam" id="PF17853"/>
    </source>
</evidence>
<name>A0A495A467_9BACI</name>
<dbReference type="Pfam" id="PF17853">
    <property type="entry name" value="GGDEF_2"/>
    <property type="match status" value="1"/>
</dbReference>
<evidence type="ECO:0000313" key="5">
    <source>
        <dbReference type="EMBL" id="RKQ34338.1"/>
    </source>
</evidence>
<evidence type="ECO:0000259" key="2">
    <source>
        <dbReference type="Pfam" id="PF05651"/>
    </source>
</evidence>
<comment type="similarity">
    <text evidence="1">Belongs to the CdaR family.</text>
</comment>
<dbReference type="InterPro" id="IPR025736">
    <property type="entry name" value="PucR_C-HTH_dom"/>
</dbReference>
<evidence type="ECO:0000259" key="3">
    <source>
        <dbReference type="Pfam" id="PF13556"/>
    </source>
</evidence>
<feature type="domain" description="Putative sugar diacid recognition" evidence="2">
    <location>
        <begin position="4"/>
        <end position="128"/>
    </location>
</feature>
<dbReference type="PANTHER" id="PTHR33744">
    <property type="entry name" value="CARBOHYDRATE DIACID REGULATOR"/>
    <property type="match status" value="1"/>
</dbReference>
<dbReference type="InterPro" id="IPR041522">
    <property type="entry name" value="CdaR_GGDEF"/>
</dbReference>
<dbReference type="Proteomes" id="UP000269301">
    <property type="component" value="Unassembled WGS sequence"/>
</dbReference>